<dbReference type="PANTHER" id="PTHR48104:SF30">
    <property type="entry name" value="METACASPASE-1"/>
    <property type="match status" value="1"/>
</dbReference>
<dbReference type="InterPro" id="IPR011600">
    <property type="entry name" value="Pept_C14_caspase"/>
</dbReference>
<evidence type="ECO:0000313" key="4">
    <source>
        <dbReference type="Proteomes" id="UP000807353"/>
    </source>
</evidence>
<comment type="similarity">
    <text evidence="1">Belongs to the peptidase C14B family.</text>
</comment>
<dbReference type="GO" id="GO:0005737">
    <property type="term" value="C:cytoplasm"/>
    <property type="evidence" value="ECO:0007669"/>
    <property type="project" value="TreeGrafter"/>
</dbReference>
<evidence type="ECO:0000259" key="2">
    <source>
        <dbReference type="Pfam" id="PF00656"/>
    </source>
</evidence>
<dbReference type="Pfam" id="PF00656">
    <property type="entry name" value="Peptidase_C14"/>
    <property type="match status" value="1"/>
</dbReference>
<comment type="caution">
    <text evidence="3">The sequence shown here is derived from an EMBL/GenBank/DDBJ whole genome shotgun (WGS) entry which is preliminary data.</text>
</comment>
<accession>A0A9P5Y0M5</accession>
<gene>
    <name evidence="3" type="ORF">BDZ94DRAFT_1300068</name>
</gene>
<evidence type="ECO:0000313" key="3">
    <source>
        <dbReference type="EMBL" id="KAF9460185.1"/>
    </source>
</evidence>
<dbReference type="OrthoDB" id="3223806at2759"/>
<dbReference type="GO" id="GO:0004197">
    <property type="term" value="F:cysteine-type endopeptidase activity"/>
    <property type="evidence" value="ECO:0007669"/>
    <property type="project" value="InterPro"/>
</dbReference>
<proteinExistence type="inferred from homology"/>
<dbReference type="EMBL" id="MU150303">
    <property type="protein sequence ID" value="KAF9460185.1"/>
    <property type="molecule type" value="Genomic_DNA"/>
</dbReference>
<sequence>MSGTYGAVTPIPRFPFLPSGWVPLHTTHRFALQGYLVGGIAANRRVPQKKALLIGINYEKSSVGLRNELKGPQKDVEDMYSLLTNVYGYKPDNIVILSDKDGVTRNLIPTRENIIREVSTFLDGQIPGDQYAFLYAGHASQRDSDDVNERDGRDEHNQHVLDDILNKYLVEPLLPNSRLTAIFDSCHSGTLLDLPHDKCNRVCGLKSPGRRFVRRVLEPVLTEINWNVDNNNMLERHGLHGLLASYFFPDKFCSGYCPRFDDPCPLPIIVCISACKDNQESFETEDGESIMSIIAKSLRKDPHPSLKKLMRIINVGSEALDKHFMQADALYQRKLKKHKENIKIGQATWGEPVEQPGRAESMYRRSPQSSAFGSDDLKIMVFLTAEAPERRLEILYSQAPNMSLECLLGRMVVLGLPSTTVGLQLAQNSDPLTSLVYTSTHGELNAASDANDILRDSFDHLGLLGGTTFLLFHKEHPSIAPRNGLGAVNRSYLDVEHTTAHRHIYFEFVPDIFGEERAINLEPFNIEGITTDLVQGVVHTSIPRGGTIGDELGSNYFRAVVDGEKILLKFSLADDAPDNMLAEVQAYETLKELQGSVIPLFKGLYTVVGDPGTWCFIRSDVGDSTLEDPLAILPKADRMEIARLLRSMCDHHVHLTDIDSCHILQGSGKY</sequence>
<dbReference type="AlphaFoldDB" id="A0A9P5Y0M5"/>
<protein>
    <submittedName>
        <fullName evidence="3">Caspase domain-containing protein</fullName>
    </submittedName>
</protein>
<organism evidence="3 4">
    <name type="scientific">Collybia nuda</name>
    <dbReference type="NCBI Taxonomy" id="64659"/>
    <lineage>
        <taxon>Eukaryota</taxon>
        <taxon>Fungi</taxon>
        <taxon>Dikarya</taxon>
        <taxon>Basidiomycota</taxon>
        <taxon>Agaricomycotina</taxon>
        <taxon>Agaricomycetes</taxon>
        <taxon>Agaricomycetidae</taxon>
        <taxon>Agaricales</taxon>
        <taxon>Tricholomatineae</taxon>
        <taxon>Clitocybaceae</taxon>
        <taxon>Collybia</taxon>
    </lineage>
</organism>
<keyword evidence="4" id="KW-1185">Reference proteome</keyword>
<dbReference type="Proteomes" id="UP000807353">
    <property type="component" value="Unassembled WGS sequence"/>
</dbReference>
<reference evidence="3" key="1">
    <citation type="submission" date="2020-11" db="EMBL/GenBank/DDBJ databases">
        <authorList>
            <consortium name="DOE Joint Genome Institute"/>
            <person name="Ahrendt S."/>
            <person name="Riley R."/>
            <person name="Andreopoulos W."/>
            <person name="Labutti K."/>
            <person name="Pangilinan J."/>
            <person name="Ruiz-Duenas F.J."/>
            <person name="Barrasa J.M."/>
            <person name="Sanchez-Garcia M."/>
            <person name="Camarero S."/>
            <person name="Miyauchi S."/>
            <person name="Serrano A."/>
            <person name="Linde D."/>
            <person name="Babiker R."/>
            <person name="Drula E."/>
            <person name="Ayuso-Fernandez I."/>
            <person name="Pacheco R."/>
            <person name="Padilla G."/>
            <person name="Ferreira P."/>
            <person name="Barriuso J."/>
            <person name="Kellner H."/>
            <person name="Castanera R."/>
            <person name="Alfaro M."/>
            <person name="Ramirez L."/>
            <person name="Pisabarro A.G."/>
            <person name="Kuo A."/>
            <person name="Tritt A."/>
            <person name="Lipzen A."/>
            <person name="He G."/>
            <person name="Yan M."/>
            <person name="Ng V."/>
            <person name="Cullen D."/>
            <person name="Martin F."/>
            <person name="Rosso M.-N."/>
            <person name="Henrissat B."/>
            <person name="Hibbett D."/>
            <person name="Martinez A.T."/>
            <person name="Grigoriev I.V."/>
        </authorList>
    </citation>
    <scope>NUCLEOTIDE SEQUENCE</scope>
    <source>
        <strain evidence="3">CBS 247.69</strain>
    </source>
</reference>
<feature type="domain" description="Peptidase C14 caspase" evidence="2">
    <location>
        <begin position="49"/>
        <end position="310"/>
    </location>
</feature>
<dbReference type="GO" id="GO:0006508">
    <property type="term" value="P:proteolysis"/>
    <property type="evidence" value="ECO:0007669"/>
    <property type="project" value="InterPro"/>
</dbReference>
<dbReference type="PANTHER" id="PTHR48104">
    <property type="entry name" value="METACASPASE-4"/>
    <property type="match status" value="1"/>
</dbReference>
<dbReference type="Gene3D" id="3.40.50.12660">
    <property type="match status" value="1"/>
</dbReference>
<dbReference type="InterPro" id="IPR050452">
    <property type="entry name" value="Metacaspase"/>
</dbReference>
<name>A0A9P5Y0M5_9AGAR</name>
<evidence type="ECO:0000256" key="1">
    <source>
        <dbReference type="ARBA" id="ARBA00009005"/>
    </source>
</evidence>